<evidence type="ECO:0000313" key="2">
    <source>
        <dbReference type="Proteomes" id="UP001281147"/>
    </source>
</evidence>
<dbReference type="EMBL" id="JAUTXU010000039">
    <property type="protein sequence ID" value="KAK3716991.1"/>
    <property type="molecule type" value="Genomic_DNA"/>
</dbReference>
<dbReference type="Proteomes" id="UP001281147">
    <property type="component" value="Unassembled WGS sequence"/>
</dbReference>
<organism evidence="1 2">
    <name type="scientific">Vermiconidia calcicola</name>
    <dbReference type="NCBI Taxonomy" id="1690605"/>
    <lineage>
        <taxon>Eukaryota</taxon>
        <taxon>Fungi</taxon>
        <taxon>Dikarya</taxon>
        <taxon>Ascomycota</taxon>
        <taxon>Pezizomycotina</taxon>
        <taxon>Dothideomycetes</taxon>
        <taxon>Dothideomycetidae</taxon>
        <taxon>Mycosphaerellales</taxon>
        <taxon>Extremaceae</taxon>
        <taxon>Vermiconidia</taxon>
    </lineage>
</organism>
<sequence length="942" mass="102665">MAFKRLSTIATAPPTSDRPPPVVLAPDSPASSNSERGRLRKSGPGHARSASANIAAPSYDQSQPSLQDIQQGFAHHSNGGAPSPLLPPPAIGGAPYARSSSAGSRPGTPSQYSRPPSQYSRPTTPTLNVPGQSPSTPTTAAKEQKKRKSWFIGKKDKEEDRGPMAWVAGHPQRMAYDASTLVNGLPMQEMWDDADGNCFVHLFPRSSGKGPSLKVDSAIFASSPVLTKLAFGDIYSNNAIQSGGDRRQQIPLDARTQELSLNDPNTPPATPKRNAGHLETMSSTSSRESRGGRSNLSSDGSSSEAHLYIPIKMRGDGNIPLQAPPRAKDRSGSRDPAMEDLQTLIDIRNFFAFLCGQSLIATERKSSFFHIFMTIAGILKAYEFSNLDGSTYGETASVSFDAYVEEVGLADVRSSREKTIEGIVLGERMKSVFLYNEAFTHAAGKHDELMRLNSPKFELISSITKNRLIRAAMDLDKRTASVRLILTHFDFAALFTGIMASRVSEERKEGVRFDAWKGAFLDFRKNLLGMYKSRYGAWPPKASSKKNDLETSGLNRLVLLDMYNDLSSLYDLLVDRNHLTTRTVDGIALDSEVKEEPTVRALRAVLSEYDRSSPPVKPPVPFDLPKLPSLRSTRPDFGTDKKKDIKAIQKKLKDDEVAQILRHSWNDDAYVTPFVDMFREMEKKAAHGCTIAELVDLRIGQWIFMYVVLQALPMLACDAPGLKWTKGVEYFLCEPPRSGVPWANPNAAGSGLANAGGGRTWFSVGEGGGVVSLPSDLVEHGVEGVYRRSHCWVMAEQWTRENPIMNEALHEQEAINTSAGAYNNNNNYPPPPTFDLPAPTSSTSMLAPDNRPSSRTSKRFSSLGHGLEALPLPVGVTPDGSAPTGYSPAPLGYNSSGYGSPVGSRPGTPSRERPKSAHVVDSSKTFESILANVGQDVKKKKR</sequence>
<reference evidence="1" key="1">
    <citation type="submission" date="2023-07" db="EMBL/GenBank/DDBJ databases">
        <title>Black Yeasts Isolated from many extreme environments.</title>
        <authorList>
            <person name="Coleine C."/>
            <person name="Stajich J.E."/>
            <person name="Selbmann L."/>
        </authorList>
    </citation>
    <scope>NUCLEOTIDE SEQUENCE</scope>
    <source>
        <strain evidence="1">CCFEE 5714</strain>
    </source>
</reference>
<protein>
    <submittedName>
        <fullName evidence="1">Uncharacterized protein</fullName>
    </submittedName>
</protein>
<accession>A0ACC3NHE6</accession>
<name>A0ACC3NHE6_9PEZI</name>
<gene>
    <name evidence="1" type="ORF">LTR37_006046</name>
</gene>
<proteinExistence type="predicted"/>
<evidence type="ECO:0000313" key="1">
    <source>
        <dbReference type="EMBL" id="KAK3716991.1"/>
    </source>
</evidence>
<comment type="caution">
    <text evidence="1">The sequence shown here is derived from an EMBL/GenBank/DDBJ whole genome shotgun (WGS) entry which is preliminary data.</text>
</comment>
<keyword evidence="2" id="KW-1185">Reference proteome</keyword>